<evidence type="ECO:0000256" key="1">
    <source>
        <dbReference type="ARBA" id="ARBA00023015"/>
    </source>
</evidence>
<dbReference type="SMART" id="SM00418">
    <property type="entry name" value="HTH_ARSR"/>
    <property type="match status" value="1"/>
</dbReference>
<dbReference type="InterPro" id="IPR036390">
    <property type="entry name" value="WH_DNA-bd_sf"/>
</dbReference>
<evidence type="ECO:0000256" key="2">
    <source>
        <dbReference type="ARBA" id="ARBA00023125"/>
    </source>
</evidence>
<name>A0A3S9SXY4_9FIRM</name>
<dbReference type="OrthoDB" id="9798835at2"/>
<dbReference type="Proteomes" id="UP000267250">
    <property type="component" value="Chromosome"/>
</dbReference>
<dbReference type="Gene3D" id="1.10.10.10">
    <property type="entry name" value="Winged helix-like DNA-binding domain superfamily/Winged helix DNA-binding domain"/>
    <property type="match status" value="1"/>
</dbReference>
<keyword evidence="1" id="KW-0805">Transcription regulation</keyword>
<dbReference type="GO" id="GO:0003700">
    <property type="term" value="F:DNA-binding transcription factor activity"/>
    <property type="evidence" value="ECO:0007669"/>
    <property type="project" value="InterPro"/>
</dbReference>
<feature type="domain" description="HTH arsR-type" evidence="4">
    <location>
        <begin position="1"/>
        <end position="90"/>
    </location>
</feature>
<dbReference type="GO" id="GO:0003677">
    <property type="term" value="F:DNA binding"/>
    <property type="evidence" value="ECO:0007669"/>
    <property type="project" value="UniProtKB-KW"/>
</dbReference>
<evidence type="ECO:0000256" key="3">
    <source>
        <dbReference type="ARBA" id="ARBA00023163"/>
    </source>
</evidence>
<gene>
    <name evidence="5" type="ORF">BBF96_07185</name>
</gene>
<proteinExistence type="predicted"/>
<dbReference type="PANTHER" id="PTHR33154">
    <property type="entry name" value="TRANSCRIPTIONAL REGULATOR, ARSR FAMILY"/>
    <property type="match status" value="1"/>
</dbReference>
<dbReference type="CDD" id="cd00090">
    <property type="entry name" value="HTH_ARSR"/>
    <property type="match status" value="1"/>
</dbReference>
<dbReference type="AlphaFoldDB" id="A0A3S9SXY4"/>
<dbReference type="PANTHER" id="PTHR33154:SF18">
    <property type="entry name" value="ARSENICAL RESISTANCE OPERON REPRESSOR"/>
    <property type="match status" value="1"/>
</dbReference>
<evidence type="ECO:0000259" key="4">
    <source>
        <dbReference type="PROSITE" id="PS50987"/>
    </source>
</evidence>
<dbReference type="InterPro" id="IPR011991">
    <property type="entry name" value="ArsR-like_HTH"/>
</dbReference>
<dbReference type="InterPro" id="IPR001845">
    <property type="entry name" value="HTH_ArsR_DNA-bd_dom"/>
</dbReference>
<dbReference type="NCBIfam" id="NF033788">
    <property type="entry name" value="HTH_metalloreg"/>
    <property type="match status" value="1"/>
</dbReference>
<dbReference type="PRINTS" id="PR00778">
    <property type="entry name" value="HTHARSR"/>
</dbReference>
<accession>A0A3S9SXY4</accession>
<dbReference type="InterPro" id="IPR051081">
    <property type="entry name" value="HTH_MetalResp_TranReg"/>
</dbReference>
<dbReference type="Pfam" id="PF01022">
    <property type="entry name" value="HTH_5"/>
    <property type="match status" value="1"/>
</dbReference>
<dbReference type="KEGG" id="aft:BBF96_07185"/>
<organism evidence="5 6">
    <name type="scientific">Anoxybacter fermentans</name>
    <dbReference type="NCBI Taxonomy" id="1323375"/>
    <lineage>
        <taxon>Bacteria</taxon>
        <taxon>Bacillati</taxon>
        <taxon>Bacillota</taxon>
        <taxon>Clostridia</taxon>
        <taxon>Halanaerobiales</taxon>
        <taxon>Anoxybacter</taxon>
    </lineage>
</organism>
<reference evidence="5 6" key="1">
    <citation type="submission" date="2016-07" db="EMBL/GenBank/DDBJ databases">
        <title>Genome and transcriptome analysis of iron-reducing fermentative bacteria Anoxybacter fermentans.</title>
        <authorList>
            <person name="Zeng X."/>
            <person name="Shao Z."/>
        </authorList>
    </citation>
    <scope>NUCLEOTIDE SEQUENCE [LARGE SCALE GENOMIC DNA]</scope>
    <source>
        <strain evidence="5 6">DY22613</strain>
    </source>
</reference>
<dbReference type="EMBL" id="CP016379">
    <property type="protein sequence ID" value="AZR73187.1"/>
    <property type="molecule type" value="Genomic_DNA"/>
</dbReference>
<dbReference type="RefSeq" id="WP_127016519.1">
    <property type="nucleotide sequence ID" value="NZ_CP016379.1"/>
</dbReference>
<dbReference type="SUPFAM" id="SSF46785">
    <property type="entry name" value="Winged helix' DNA-binding domain"/>
    <property type="match status" value="1"/>
</dbReference>
<keyword evidence="3" id="KW-0804">Transcription</keyword>
<keyword evidence="2" id="KW-0238">DNA-binding</keyword>
<keyword evidence="6" id="KW-1185">Reference proteome</keyword>
<protein>
    <recommendedName>
        <fullName evidence="4">HTH arsR-type domain-containing protein</fullName>
    </recommendedName>
</protein>
<evidence type="ECO:0000313" key="6">
    <source>
        <dbReference type="Proteomes" id="UP000267250"/>
    </source>
</evidence>
<dbReference type="PROSITE" id="PS50987">
    <property type="entry name" value="HTH_ARSR_2"/>
    <property type="match status" value="1"/>
</dbReference>
<dbReference type="InterPro" id="IPR036388">
    <property type="entry name" value="WH-like_DNA-bd_sf"/>
</dbReference>
<sequence length="129" mass="15367">MHKLIQFLKCISDETRFKILKLLLDQQLCVCELTEILGKSQPCISQHLRRFKDLDLVVEERREQWSYYKINYPVYSSYLDILNNLQNQSYSALGMDEIETNLYQIKSMDLCRMLDNNKKIKRVKKGGKI</sequence>
<evidence type="ECO:0000313" key="5">
    <source>
        <dbReference type="EMBL" id="AZR73187.1"/>
    </source>
</evidence>